<dbReference type="GeneTree" id="ENSGT00510000046406"/>
<keyword evidence="3" id="KW-0862">Zinc</keyword>
<evidence type="ECO:0000256" key="3">
    <source>
        <dbReference type="PROSITE-ProRule" id="PRU00042"/>
    </source>
</evidence>
<dbReference type="PROSITE" id="PS50157">
    <property type="entry name" value="ZINC_FINGER_C2H2_2"/>
    <property type="match status" value="1"/>
</dbReference>
<keyword evidence="3" id="KW-0479">Metal-binding</keyword>
<dbReference type="SUPFAM" id="SSF81631">
    <property type="entry name" value="PAP/OAS1 substrate-binding domain"/>
    <property type="match status" value="1"/>
</dbReference>
<dbReference type="PANTHER" id="PTHR11258:SF21">
    <property type="entry name" value="C2H2-TYPE DOMAIN-CONTAINING PROTEIN"/>
    <property type="match status" value="1"/>
</dbReference>
<dbReference type="SMART" id="SM00355">
    <property type="entry name" value="ZnF_C2H2"/>
    <property type="match status" value="2"/>
</dbReference>
<keyword evidence="2" id="KW-0694">RNA-binding</keyword>
<dbReference type="SUPFAM" id="SSF81301">
    <property type="entry name" value="Nucleotidyltransferase"/>
    <property type="match status" value="1"/>
</dbReference>
<evidence type="ECO:0000313" key="5">
    <source>
        <dbReference type="Ensembl" id="ENSFCTP00005010937.1"/>
    </source>
</evidence>
<dbReference type="PANTHER" id="PTHR11258">
    <property type="entry name" value="2-5 OLIGOADENYLATE SYNTHETASE"/>
    <property type="match status" value="1"/>
</dbReference>
<keyword evidence="3" id="KW-0863">Zinc-finger</keyword>
<dbReference type="Proteomes" id="UP000823872">
    <property type="component" value="Chromosome A1"/>
</dbReference>
<dbReference type="PROSITE" id="PS00028">
    <property type="entry name" value="ZINC_FINGER_C2H2_1"/>
    <property type="match status" value="2"/>
</dbReference>
<proteinExistence type="inferred from homology"/>
<comment type="similarity">
    <text evidence="1">Belongs to the 2-5A synthase family.</text>
</comment>
<protein>
    <recommendedName>
        <fullName evidence="4">C2H2-type domain-containing protein</fullName>
    </recommendedName>
</protein>
<organism evidence="5 6">
    <name type="scientific">Felis catus</name>
    <name type="common">Cat</name>
    <name type="synonym">Felis silvestris catus</name>
    <dbReference type="NCBI Taxonomy" id="9685"/>
    <lineage>
        <taxon>Eukaryota</taxon>
        <taxon>Metazoa</taxon>
        <taxon>Chordata</taxon>
        <taxon>Craniata</taxon>
        <taxon>Vertebrata</taxon>
        <taxon>Euteleostomi</taxon>
        <taxon>Mammalia</taxon>
        <taxon>Eutheria</taxon>
        <taxon>Laurasiatheria</taxon>
        <taxon>Carnivora</taxon>
        <taxon>Feliformia</taxon>
        <taxon>Felidae</taxon>
        <taxon>Felinae</taxon>
        <taxon>Felis</taxon>
    </lineage>
</organism>
<dbReference type="InterPro" id="IPR018952">
    <property type="entry name" value="2-5-oligoAdlate_synth_1_dom2/C"/>
</dbReference>
<reference evidence="5" key="2">
    <citation type="submission" date="2025-08" db="UniProtKB">
        <authorList>
            <consortium name="Ensembl"/>
        </authorList>
    </citation>
    <scope>IDENTIFICATION</scope>
    <source>
        <strain evidence="5">breed Abyssinian</strain>
    </source>
</reference>
<evidence type="ECO:0000259" key="4">
    <source>
        <dbReference type="PROSITE" id="PS50157"/>
    </source>
</evidence>
<dbReference type="InterPro" id="IPR043519">
    <property type="entry name" value="NT_sf"/>
</dbReference>
<dbReference type="PROSITE" id="PS50152">
    <property type="entry name" value="25A_SYNTH_3"/>
    <property type="match status" value="1"/>
</dbReference>
<accession>A0ABI7WNG2</accession>
<evidence type="ECO:0000313" key="6">
    <source>
        <dbReference type="Proteomes" id="UP000823872"/>
    </source>
</evidence>
<name>A0ABI7WNG2_FELCA</name>
<feature type="domain" description="C2H2-type" evidence="4">
    <location>
        <begin position="7"/>
        <end position="35"/>
    </location>
</feature>
<keyword evidence="6" id="KW-1185">Reference proteome</keyword>
<reference evidence="5" key="3">
    <citation type="submission" date="2025-09" db="UniProtKB">
        <authorList>
            <consortium name="Ensembl"/>
        </authorList>
    </citation>
    <scope>IDENTIFICATION</scope>
    <source>
        <strain evidence="5">breed Abyssinian</strain>
    </source>
</reference>
<evidence type="ECO:0000256" key="1">
    <source>
        <dbReference type="ARBA" id="ARBA00009526"/>
    </source>
</evidence>
<sequence>MWTLKYYNCECCGSDFVSCKALKYHFQQKHFGKVHYEKFGQEVLREKLQDHSKSLHDRSAMETHKLNWENLEERNIKHMAAEISKTCRMCSRHFGTILSREKHEIQEHHFTARKRAQMSTGFSPHNMLECKSPQELQRFADKNIRPASGHLSTACVAEIGALFKLIQDCFPVPASRVIQGGSYIKGTDTQGCSEIDIVLFSDVFANVNHCKKQLRDALDALRENLKQTSCGNRILMGKRAPLSLRFNFLCTEGLHNHSFEIMACYDVLGHAPSTDLKHLYRKLYLCNDSDSAQLCALALLPYQVDFVKASVVRVKELIRLMIHWFKTSFAKSTEENKFRRLPSSYTVELLTIHIWELAGKPLLFSLVQGMRAVLKLLVRYTEIDVVWHRHYHPKFPIFVKVNQKHTRPFILDPVNPTVNVCDTCNAWDEVALVARHSLLKPLFSRHVYHSKRLFLMSVFL</sequence>
<dbReference type="InterPro" id="IPR013087">
    <property type="entry name" value="Znf_C2H2_type"/>
</dbReference>
<dbReference type="Pfam" id="PF10421">
    <property type="entry name" value="OAS1_C"/>
    <property type="match status" value="1"/>
</dbReference>
<dbReference type="Gene3D" id="1.10.1410.20">
    <property type="entry name" value="2'-5'-oligoadenylate synthetase 1, domain 2"/>
    <property type="match status" value="1"/>
</dbReference>
<dbReference type="Gene3D" id="3.30.460.10">
    <property type="entry name" value="Beta Polymerase, domain 2"/>
    <property type="match status" value="1"/>
</dbReference>
<reference evidence="5 6" key="1">
    <citation type="submission" date="2021-02" db="EMBL/GenBank/DDBJ databases">
        <title>Safari Cat Assemblies.</title>
        <authorList>
            <person name="Bredemeyer K.R."/>
            <person name="Murphy W.J."/>
        </authorList>
    </citation>
    <scope>NUCLEOTIDE SEQUENCE [LARGE SCALE GENOMIC DNA]</scope>
</reference>
<evidence type="ECO:0000256" key="2">
    <source>
        <dbReference type="ARBA" id="ARBA00022884"/>
    </source>
</evidence>
<dbReference type="Ensembl" id="ENSFCTT00005016087.1">
    <property type="protein sequence ID" value="ENSFCTP00005010937.1"/>
    <property type="gene ID" value="ENSFCTG00005005756.1"/>
</dbReference>